<dbReference type="EMBL" id="LFWZ01000077">
    <property type="protein sequence ID" value="KON28983.1"/>
    <property type="molecule type" value="Genomic_DNA"/>
</dbReference>
<reference evidence="1 2" key="1">
    <citation type="submission" date="2015-06" db="EMBL/GenBank/DDBJ databases">
        <title>New insights into the roles of widespread benthic archaea in carbon and nitrogen cycling.</title>
        <authorList>
            <person name="Lazar C.S."/>
            <person name="Baker B.J."/>
            <person name="Seitz K.W."/>
            <person name="Hyde A.S."/>
            <person name="Dick G.J."/>
            <person name="Hinrichs K.-U."/>
            <person name="Teske A.P."/>
        </authorList>
    </citation>
    <scope>NUCLEOTIDE SEQUENCE [LARGE SCALE GENOMIC DNA]</scope>
    <source>
        <strain evidence="1">DG-45</strain>
    </source>
</reference>
<organism evidence="1 2">
    <name type="scientific">miscellaneous Crenarchaeota group-15 archaeon DG-45</name>
    <dbReference type="NCBI Taxonomy" id="1685127"/>
    <lineage>
        <taxon>Archaea</taxon>
        <taxon>Candidatus Bathyarchaeota</taxon>
        <taxon>MCG-15</taxon>
    </lineage>
</organism>
<dbReference type="Proteomes" id="UP000037210">
    <property type="component" value="Unassembled WGS sequence"/>
</dbReference>
<evidence type="ECO:0008006" key="3">
    <source>
        <dbReference type="Google" id="ProtNLM"/>
    </source>
</evidence>
<dbReference type="PANTHER" id="PTHR39337:SF1">
    <property type="entry name" value="BLR5642 PROTEIN"/>
    <property type="match status" value="1"/>
</dbReference>
<sequence length="188" mass="21283">MGLIYTIGHSTRTLGEFLSLLGERGIETLVDVRRWPTSKRCPHFNRESLSEALAEEGIRYIWLGESLGGYRREGLGEASPNGAWRSEGFRNYADHALSEDFRGGLEELIRLAGAGRTACMCAERHWWRCHRRIISDHLVARGVEVIHIVDGDETRRHELSPSAVFSDGVLTYPPRKKGATTLEAHWDR</sequence>
<dbReference type="InterPro" id="IPR014519">
    <property type="entry name" value="UCP024492"/>
</dbReference>
<proteinExistence type="predicted"/>
<dbReference type="AlphaFoldDB" id="A0A0M0BKB6"/>
<evidence type="ECO:0000313" key="2">
    <source>
        <dbReference type="Proteomes" id="UP000037210"/>
    </source>
</evidence>
<dbReference type="InterPro" id="IPR007438">
    <property type="entry name" value="DUF488"/>
</dbReference>
<dbReference type="PANTHER" id="PTHR39337">
    <property type="entry name" value="BLR5642 PROTEIN"/>
    <property type="match status" value="1"/>
</dbReference>
<protein>
    <recommendedName>
        <fullName evidence="3">DNA repair protein</fullName>
    </recommendedName>
</protein>
<name>A0A0M0BKB6_9ARCH</name>
<evidence type="ECO:0000313" key="1">
    <source>
        <dbReference type="EMBL" id="KON28983.1"/>
    </source>
</evidence>
<comment type="caution">
    <text evidence="1">The sequence shown here is derived from an EMBL/GenBank/DDBJ whole genome shotgun (WGS) entry which is preliminary data.</text>
</comment>
<gene>
    <name evidence="1" type="ORF">AC482_07415</name>
</gene>
<accession>A0A0M0BKB6</accession>
<dbReference type="Pfam" id="PF04343">
    <property type="entry name" value="DUF488"/>
    <property type="match status" value="1"/>
</dbReference>
<dbReference type="PATRIC" id="fig|1685127.3.peg.883"/>
<dbReference type="PIRSF" id="PIRSF024492">
    <property type="entry name" value="UCP024492"/>
    <property type="match status" value="1"/>
</dbReference>